<evidence type="ECO:0008006" key="3">
    <source>
        <dbReference type="Google" id="ProtNLM"/>
    </source>
</evidence>
<comment type="caution">
    <text evidence="2">The sequence shown here is derived from an EMBL/GenBank/DDBJ whole genome shotgun (WGS) entry which is preliminary data.</text>
</comment>
<proteinExistence type="predicted"/>
<accession>A0A645JA48</accession>
<reference evidence="2" key="1">
    <citation type="submission" date="2019-08" db="EMBL/GenBank/DDBJ databases">
        <authorList>
            <person name="Kucharzyk K."/>
            <person name="Murdoch R.W."/>
            <person name="Higgins S."/>
            <person name="Loffler F."/>
        </authorList>
    </citation>
    <scope>NUCLEOTIDE SEQUENCE</scope>
</reference>
<dbReference type="AlphaFoldDB" id="A0A645JA48"/>
<keyword evidence="1" id="KW-0472">Membrane</keyword>
<feature type="transmembrane region" description="Helical" evidence="1">
    <location>
        <begin position="117"/>
        <end position="138"/>
    </location>
</feature>
<dbReference type="GO" id="GO:0006814">
    <property type="term" value="P:sodium ion transport"/>
    <property type="evidence" value="ECO:0007669"/>
    <property type="project" value="InterPro"/>
</dbReference>
<evidence type="ECO:0000313" key="2">
    <source>
        <dbReference type="EMBL" id="MPN60528.1"/>
    </source>
</evidence>
<keyword evidence="1" id="KW-0812">Transmembrane</keyword>
<feature type="transmembrane region" description="Helical" evidence="1">
    <location>
        <begin position="80"/>
        <end position="105"/>
    </location>
</feature>
<gene>
    <name evidence="2" type="ORF">SDC9_208256</name>
</gene>
<evidence type="ECO:0000256" key="1">
    <source>
        <dbReference type="SAM" id="Phobius"/>
    </source>
</evidence>
<dbReference type="EMBL" id="VSSQ01135908">
    <property type="protein sequence ID" value="MPN60528.1"/>
    <property type="molecule type" value="Genomic_DNA"/>
</dbReference>
<dbReference type="PANTHER" id="PTHR43269">
    <property type="entry name" value="SODIUM/PROTON ANTIPORTER 1-RELATED"/>
    <property type="match status" value="1"/>
</dbReference>
<sequence length="139" mass="14731">MDALQSAGILQQSAAYMAQHLPNVYAQAYSIGLLSAIVDNVPLVAAAIGMYPVLDPGTVSAMANPVFMQNFVEDGLFWHFLAYCAGVGGSILIVGSAAGVVFMGLEKVSFGWYLKRISLIAFIGYTLGAGTYILQQAIF</sequence>
<keyword evidence="1" id="KW-1133">Transmembrane helix</keyword>
<organism evidence="2">
    <name type="scientific">bioreactor metagenome</name>
    <dbReference type="NCBI Taxonomy" id="1076179"/>
    <lineage>
        <taxon>unclassified sequences</taxon>
        <taxon>metagenomes</taxon>
        <taxon>ecological metagenomes</taxon>
    </lineage>
</organism>
<dbReference type="InterPro" id="IPR045016">
    <property type="entry name" value="NhaD-like"/>
</dbReference>
<name>A0A645JA48_9ZZZZ</name>
<dbReference type="PANTHER" id="PTHR43269:SF2">
    <property type="entry name" value="SODIUM_PROTON ANTIPORTER 1-RELATED"/>
    <property type="match status" value="1"/>
</dbReference>
<protein>
    <recommendedName>
        <fullName evidence="3">Na(+)/H(+) antiporter NhaD</fullName>
    </recommendedName>
</protein>
<dbReference type="GO" id="GO:0015297">
    <property type="term" value="F:antiporter activity"/>
    <property type="evidence" value="ECO:0007669"/>
    <property type="project" value="InterPro"/>
</dbReference>